<dbReference type="Gene3D" id="1.25.40.10">
    <property type="entry name" value="Tetratricopeptide repeat domain"/>
    <property type="match status" value="1"/>
</dbReference>
<evidence type="ECO:0000313" key="3">
    <source>
        <dbReference type="Proteomes" id="UP000271548"/>
    </source>
</evidence>
<dbReference type="PRINTS" id="PR00364">
    <property type="entry name" value="DISEASERSIST"/>
</dbReference>
<feature type="compositionally biased region" description="Pro residues" evidence="1">
    <location>
        <begin position="105"/>
        <end position="118"/>
    </location>
</feature>
<organism evidence="2 3">
    <name type="scientific">Micromonospora musae</name>
    <dbReference type="NCBI Taxonomy" id="1894970"/>
    <lineage>
        <taxon>Bacteria</taxon>
        <taxon>Bacillati</taxon>
        <taxon>Actinomycetota</taxon>
        <taxon>Actinomycetes</taxon>
        <taxon>Micromonosporales</taxon>
        <taxon>Micromonosporaceae</taxon>
        <taxon>Micromonospora</taxon>
    </lineage>
</organism>
<dbReference type="Gene3D" id="3.40.50.300">
    <property type="entry name" value="P-loop containing nucleotide triphosphate hydrolases"/>
    <property type="match status" value="1"/>
</dbReference>
<proteinExistence type="predicted"/>
<sequence length="872" mass="92253">MLMTAADFGVDPTTATSPEQYVTLLRRVRDQSGLAYREIARRAQRDGAVLPASTLATMLGRATLPRRDLVSALLRACDLPEDRVTAWLAAWGRLAAARTTTTPPTATPAGPPGRPAPSPTGRSTRLTTAGGSVAPLTEDDRPAPQTEGSAALRLVPGGATTPYAGQRGRPTDGPVDRRDRATPHRSPWPIAAETQSADDAIEAPAPYQLPPAPPLMIGRSAEVGRLFAAAEADAAVCLVEGAGGVGKSALALHVAHQIAGGYDGGCLYTDLRGAAAGIAAAEPADVVGRFLRALGAPSAPASLDEASALLRTWTAERGVLVVLDNAASAAQVRPLLASGPRCTTIITSRWMLPDLDTTSRIRLEPLPDDAALALLTGLTGAQRVRAEPAAAATVVRRCGGLPLALRIVGARAAARPDAPLTGLAERMDDEGLRLDVLEVGDLSVRASLHLGYQAFEDALQPERRLAARLFRLAALPDWTHFTSYGCAALADLPVTDAERALDALVDAYLIESAGGGRYRFHDIVRLYARERAHAVDAPTHREEALGRLTAWLLAATVHAARLLYSQDTFGIGKPVAAARPGPPLGDTADAWAWFEREHTNLLLIAHQQTAAGRTLTEVSDLALVAAKFLDYAGHIAEQQQFGQLAVTAASRHGYRSGEASGLNIVAVSMLRQGRLDEAIPLLQRCLGVQRELGDRSGEAAILNNLGNALRDRGDLTGALEHLEAALVIRRELGQWHKEGSVLDNLALVYRALDDFPRAVACHEAGLAVADGGTDPLREAQALVNFAETLLAAGDHRAAILRAGESLEICRRYEHQRGTGLALQMLGNAHAGLGHGEVARRHWREALARLDGLDPQACVRLRAALAATATPPR</sequence>
<dbReference type="SUPFAM" id="SSF52540">
    <property type="entry name" value="P-loop containing nucleoside triphosphate hydrolases"/>
    <property type="match status" value="1"/>
</dbReference>
<dbReference type="SUPFAM" id="SSF48452">
    <property type="entry name" value="TPR-like"/>
    <property type="match status" value="1"/>
</dbReference>
<reference evidence="2 3" key="1">
    <citation type="submission" date="2018-09" db="EMBL/GenBank/DDBJ databases">
        <title>Micromonospora sp. nov. MS1-9, isolated from a root of Musa sp.</title>
        <authorList>
            <person name="Kuncharoen N."/>
            <person name="Kudo T."/>
            <person name="Ohkuma M."/>
            <person name="Yuki M."/>
            <person name="Tanasupawat S."/>
        </authorList>
    </citation>
    <scope>NUCLEOTIDE SEQUENCE [LARGE SCALE GENOMIC DNA]</scope>
    <source>
        <strain evidence="2 3">NGC1-4</strain>
    </source>
</reference>
<gene>
    <name evidence="2" type="ORF">D7147_09555</name>
</gene>
<dbReference type="Pfam" id="PF13424">
    <property type="entry name" value="TPR_12"/>
    <property type="match status" value="1"/>
</dbReference>
<protein>
    <submittedName>
        <fullName evidence="2">Tetratricopeptide repeat protein</fullName>
    </submittedName>
</protein>
<evidence type="ECO:0000256" key="1">
    <source>
        <dbReference type="SAM" id="MobiDB-lite"/>
    </source>
</evidence>
<dbReference type="PANTHER" id="PTHR47691">
    <property type="entry name" value="REGULATOR-RELATED"/>
    <property type="match status" value="1"/>
</dbReference>
<dbReference type="Proteomes" id="UP000271548">
    <property type="component" value="Unassembled WGS sequence"/>
</dbReference>
<dbReference type="SMART" id="SM00028">
    <property type="entry name" value="TPR"/>
    <property type="match status" value="5"/>
</dbReference>
<name>A0ABX9RBW0_9ACTN</name>
<comment type="caution">
    <text evidence="2">The sequence shown here is derived from an EMBL/GenBank/DDBJ whole genome shotgun (WGS) entry which is preliminary data.</text>
</comment>
<dbReference type="EMBL" id="RAZS01000003">
    <property type="protein sequence ID" value="RKN21041.1"/>
    <property type="molecule type" value="Genomic_DNA"/>
</dbReference>
<dbReference type="InterPro" id="IPR027417">
    <property type="entry name" value="P-loop_NTPase"/>
</dbReference>
<feature type="region of interest" description="Disordered" evidence="1">
    <location>
        <begin position="98"/>
        <end position="188"/>
    </location>
</feature>
<accession>A0ABX9RBW0</accession>
<dbReference type="InterPro" id="IPR019734">
    <property type="entry name" value="TPR_rpt"/>
</dbReference>
<dbReference type="InterPro" id="IPR011990">
    <property type="entry name" value="TPR-like_helical_dom_sf"/>
</dbReference>
<evidence type="ECO:0000313" key="2">
    <source>
        <dbReference type="EMBL" id="RKN21041.1"/>
    </source>
</evidence>
<keyword evidence="3" id="KW-1185">Reference proteome</keyword>
<dbReference type="PANTHER" id="PTHR47691:SF3">
    <property type="entry name" value="HTH-TYPE TRANSCRIPTIONAL REGULATOR RV0890C-RELATED"/>
    <property type="match status" value="1"/>
</dbReference>